<keyword evidence="2" id="KW-0732">Signal</keyword>
<gene>
    <name evidence="3" type="primary">SEC31_4</name>
    <name evidence="4" type="synonym">SEC31_3</name>
    <name evidence="4" type="ORF">CM83_16101</name>
    <name evidence="3" type="ORF">CM83_16105</name>
</gene>
<protein>
    <submittedName>
        <fullName evidence="3">Protein transport protein SEC31</fullName>
    </submittedName>
</protein>
<accession>A0A0A9WYC0</accession>
<dbReference type="AlphaFoldDB" id="A0A0A9WYC0"/>
<evidence type="ECO:0000256" key="2">
    <source>
        <dbReference type="SAM" id="SignalP"/>
    </source>
</evidence>
<feature type="region of interest" description="Disordered" evidence="1">
    <location>
        <begin position="203"/>
        <end position="230"/>
    </location>
</feature>
<evidence type="ECO:0000256" key="1">
    <source>
        <dbReference type="SAM" id="MobiDB-lite"/>
    </source>
</evidence>
<feature type="signal peptide" evidence="2">
    <location>
        <begin position="1"/>
        <end position="27"/>
    </location>
</feature>
<organism evidence="3">
    <name type="scientific">Lygus hesperus</name>
    <name type="common">Western plant bug</name>
    <dbReference type="NCBI Taxonomy" id="30085"/>
    <lineage>
        <taxon>Eukaryota</taxon>
        <taxon>Metazoa</taxon>
        <taxon>Ecdysozoa</taxon>
        <taxon>Arthropoda</taxon>
        <taxon>Hexapoda</taxon>
        <taxon>Insecta</taxon>
        <taxon>Pterygota</taxon>
        <taxon>Neoptera</taxon>
        <taxon>Paraneoptera</taxon>
        <taxon>Hemiptera</taxon>
        <taxon>Heteroptera</taxon>
        <taxon>Panheteroptera</taxon>
        <taxon>Cimicomorpha</taxon>
        <taxon>Miridae</taxon>
        <taxon>Mirini</taxon>
        <taxon>Lygus</taxon>
    </lineage>
</organism>
<dbReference type="EMBL" id="GBHO01030135">
    <property type="protein sequence ID" value="JAG13469.1"/>
    <property type="molecule type" value="Transcribed_RNA"/>
</dbReference>
<evidence type="ECO:0000313" key="4">
    <source>
        <dbReference type="EMBL" id="JAG13469.1"/>
    </source>
</evidence>
<feature type="region of interest" description="Disordered" evidence="1">
    <location>
        <begin position="44"/>
        <end position="65"/>
    </location>
</feature>
<reference evidence="3" key="2">
    <citation type="submission" date="2014-07" db="EMBL/GenBank/DDBJ databases">
        <authorList>
            <person name="Hull J."/>
        </authorList>
    </citation>
    <scope>NUCLEOTIDE SEQUENCE</scope>
</reference>
<reference evidence="3" key="1">
    <citation type="journal article" date="2014" name="PLoS ONE">
        <title>Transcriptome-Based Identification of ABC Transporters in the Western Tarnished Plant Bug Lygus hesperus.</title>
        <authorList>
            <person name="Hull J.J."/>
            <person name="Chaney K."/>
            <person name="Geib S.M."/>
            <person name="Fabrick J.A."/>
            <person name="Brent C.S."/>
            <person name="Walsh D."/>
            <person name="Lavine L.C."/>
        </authorList>
    </citation>
    <scope>NUCLEOTIDE SEQUENCE</scope>
</reference>
<evidence type="ECO:0000313" key="3">
    <source>
        <dbReference type="EMBL" id="JAG13467.1"/>
    </source>
</evidence>
<proteinExistence type="predicted"/>
<dbReference type="EMBL" id="GBHO01030137">
    <property type="protein sequence ID" value="JAG13467.1"/>
    <property type="molecule type" value="Transcribed_RNA"/>
</dbReference>
<feature type="chain" id="PRO_5007389512" evidence="2">
    <location>
        <begin position="28"/>
        <end position="230"/>
    </location>
</feature>
<sequence>MRRKYARVLTVSLLVPIMLLLLQPIYTTNLHSLSYVCGDSGSGDRGAASSSQDHEMYSRTQGSTSISGTVSSSDTCAHSVPFQTLALAAVAERGNFTTDAPVDTSGTIIMPRRFHRNHSGVPVVYYRGRPRNMHHHTTPYFSTPSVSTRVNLLPNPATTSANTNSNVRRRRLTHYDFRLSPYDEPPNHNLDEILAWLDVPEHTSSSSASTRPRGVYHSRTSASNLLPPPP</sequence>
<name>A0A0A9WYC0_LYGHE</name>